<dbReference type="Proteomes" id="UP000192847">
    <property type="component" value="Unassembled WGS sequence"/>
</dbReference>
<keyword evidence="1" id="KW-1133">Transmembrane helix</keyword>
<evidence type="ECO:0000313" key="2">
    <source>
        <dbReference type="EMBL" id="ORB72985.1"/>
    </source>
</evidence>
<dbReference type="RefSeq" id="WP_158085095.1">
    <property type="nucleotide sequence ID" value="NZ_MVIL01001113.1"/>
</dbReference>
<gene>
    <name evidence="2" type="ORF">BST46_31165</name>
</gene>
<keyword evidence="1" id="KW-0472">Membrane</keyword>
<protein>
    <recommendedName>
        <fullName evidence="4">GtrA family protein</fullName>
    </recommendedName>
</protein>
<keyword evidence="1" id="KW-0812">Transmembrane</keyword>
<accession>A0ABX3TBS4</accession>
<feature type="non-terminal residue" evidence="2">
    <location>
        <position position="1"/>
    </location>
</feature>
<comment type="caution">
    <text evidence="2">The sequence shown here is derived from an EMBL/GenBank/DDBJ whole genome shotgun (WGS) entry which is preliminary data.</text>
</comment>
<feature type="transmembrane region" description="Helical" evidence="1">
    <location>
        <begin position="7"/>
        <end position="26"/>
    </location>
</feature>
<name>A0ABX3TBS4_9MYCO</name>
<proteinExistence type="predicted"/>
<reference evidence="2 3" key="1">
    <citation type="submission" date="2017-02" db="EMBL/GenBank/DDBJ databases">
        <title>The new phylogeny of genus Mycobacterium.</title>
        <authorList>
            <person name="Tortoli E."/>
            <person name="Trovato A."/>
            <person name="Cirillo D.M."/>
        </authorList>
    </citation>
    <scope>NUCLEOTIDE SEQUENCE [LARGE SCALE GENOMIC DNA]</scope>
    <source>
        <strain evidence="2 3">CCUG 56329</strain>
    </source>
</reference>
<evidence type="ECO:0000256" key="1">
    <source>
        <dbReference type="SAM" id="Phobius"/>
    </source>
</evidence>
<organism evidence="2 3">
    <name type="scientific">Mycobacterium timonense</name>
    <dbReference type="NCBI Taxonomy" id="701043"/>
    <lineage>
        <taxon>Bacteria</taxon>
        <taxon>Bacillati</taxon>
        <taxon>Actinomycetota</taxon>
        <taxon>Actinomycetes</taxon>
        <taxon>Mycobacteriales</taxon>
        <taxon>Mycobacteriaceae</taxon>
        <taxon>Mycobacterium</taxon>
        <taxon>Mycobacterium avium complex (MAC)</taxon>
    </lineage>
</organism>
<feature type="transmembrane region" description="Helical" evidence="1">
    <location>
        <begin position="38"/>
        <end position="63"/>
    </location>
</feature>
<dbReference type="EMBL" id="MVIL01001113">
    <property type="protein sequence ID" value="ORB72985.1"/>
    <property type="molecule type" value="Genomic_DNA"/>
</dbReference>
<evidence type="ECO:0000313" key="3">
    <source>
        <dbReference type="Proteomes" id="UP000192847"/>
    </source>
</evidence>
<sequence>GRHTVGGLLAFFGWYAVSILLFSWLIQWGVDALAIPELLAKLISLPLSFTLNFVAVRTIFAVVDRGASG</sequence>
<keyword evidence="3" id="KW-1185">Reference proteome</keyword>
<evidence type="ECO:0008006" key="4">
    <source>
        <dbReference type="Google" id="ProtNLM"/>
    </source>
</evidence>